<evidence type="ECO:0000256" key="17">
    <source>
        <dbReference type="SAM" id="Phobius"/>
    </source>
</evidence>
<dbReference type="AlphaFoldDB" id="A0AAJ5WZD4"/>
<sequence length="731" mass="76631">MTLTDPLSVGARAADDDIDIEAWIAGLRRRAGLFAGVAGLVALIVLAVLLGRPPAYTAAASLQINTRKTQMIAGPAVLSALDAEAAIVDTEVEVLRSPQLAASVVDDLGLTRDPGFNAALRPGWLSRLTGRAAPSPDPAVARQRVIEAVCRRLTVRRVGLTYSMAVGFTADDPAKAARIANAFADHYLRAQLAAKFDANAQANAFLGDRLENLRRQVEAADSAVSAYRIDHGLLSAQGATLTEQEISVYNQQLAAARAQQAEQDARLRTARAQMAAGSNGDDVAEALTSPVVQNLRSQRAAISTRVADLSVRYGPLHPDMVRARSELADIDGQIQAEIRRVVSNLDAQAQVARQRTASVQSSLETARSALADNNAASVRLRELEGEAEAAHAIYRAFLDRYRETGAQTGVEQADARIVSRATPPTAPSAPNLTISVALAVVLGLGAGIAAVLAANALQQGLSTPQDVERRLGVAPLGALPLAATVAAVGEHDLHPIDLVVQRPTSVFAEAVRALRASLSPIAHAVVPLSAPGGRIVAITSALPGEGKTTAALCLGRVAARSGARVLLIDGDPRRRGATRMLGLDPSAGLAEVLHGAATWRNIVVVDPASGLQVLPLSASGLSADDAFAAPPMDALLAELRQVFDLILIDTAPVLVLTDARILAAKADAVLLLARWRRTPARAVASAARLLHPTGARLLGVCLTQVDARAQARQGHGYGVYPHDAYRKYYAA</sequence>
<keyword evidence="11" id="KW-0067">ATP-binding</keyword>
<dbReference type="GO" id="GO:0005886">
    <property type="term" value="C:plasma membrane"/>
    <property type="evidence" value="ECO:0007669"/>
    <property type="project" value="UniProtKB-SubCell"/>
</dbReference>
<dbReference type="Pfam" id="PF13614">
    <property type="entry name" value="AAA_31"/>
    <property type="match status" value="1"/>
</dbReference>
<protein>
    <recommendedName>
        <fullName evidence="4">non-specific protein-tyrosine kinase</fullName>
        <ecNumber evidence="4">2.7.10.2</ecNumber>
    </recommendedName>
</protein>
<comment type="similarity">
    <text evidence="3">Belongs to the etk/wzc family.</text>
</comment>
<dbReference type="InterPro" id="IPR003856">
    <property type="entry name" value="LPS_length_determ_N"/>
</dbReference>
<evidence type="ECO:0000256" key="11">
    <source>
        <dbReference type="ARBA" id="ARBA00022840"/>
    </source>
</evidence>
<dbReference type="GO" id="GO:0004713">
    <property type="term" value="F:protein tyrosine kinase activity"/>
    <property type="evidence" value="ECO:0007669"/>
    <property type="project" value="TreeGrafter"/>
</dbReference>
<dbReference type="InterPro" id="IPR027417">
    <property type="entry name" value="P-loop_NTPase"/>
</dbReference>
<feature type="domain" description="AAA" evidence="19">
    <location>
        <begin position="534"/>
        <end position="671"/>
    </location>
</feature>
<dbReference type="InterPro" id="IPR025669">
    <property type="entry name" value="AAA_dom"/>
</dbReference>
<dbReference type="SUPFAM" id="SSF52540">
    <property type="entry name" value="P-loop containing nucleoside triphosphate hydrolases"/>
    <property type="match status" value="1"/>
</dbReference>
<dbReference type="PANTHER" id="PTHR32309">
    <property type="entry name" value="TYROSINE-PROTEIN KINASE"/>
    <property type="match status" value="1"/>
</dbReference>
<organism evidence="21 22">
    <name type="scientific">Candidatus Brevundimonas colombiensis</name>
    <dbReference type="NCBI Taxonomy" id="3121376"/>
    <lineage>
        <taxon>Bacteria</taxon>
        <taxon>Pseudomonadati</taxon>
        <taxon>Pseudomonadota</taxon>
        <taxon>Alphaproteobacteria</taxon>
        <taxon>Caulobacterales</taxon>
        <taxon>Caulobacteraceae</taxon>
        <taxon>Brevundimonas</taxon>
    </lineage>
</organism>
<keyword evidence="16" id="KW-0175">Coiled coil</keyword>
<keyword evidence="12 17" id="KW-1133">Transmembrane helix</keyword>
<accession>A0AAJ5WZD4</accession>
<keyword evidence="5" id="KW-1003">Cell membrane</keyword>
<evidence type="ECO:0000256" key="4">
    <source>
        <dbReference type="ARBA" id="ARBA00011903"/>
    </source>
</evidence>
<evidence type="ECO:0000256" key="1">
    <source>
        <dbReference type="ARBA" id="ARBA00004429"/>
    </source>
</evidence>
<evidence type="ECO:0000259" key="18">
    <source>
        <dbReference type="Pfam" id="PF02706"/>
    </source>
</evidence>
<dbReference type="InterPro" id="IPR050445">
    <property type="entry name" value="Bact_polysacc_biosynth/exp"/>
</dbReference>
<keyword evidence="14" id="KW-0829">Tyrosine-protein kinase</keyword>
<evidence type="ECO:0000259" key="19">
    <source>
        <dbReference type="Pfam" id="PF13614"/>
    </source>
</evidence>
<evidence type="ECO:0000256" key="12">
    <source>
        <dbReference type="ARBA" id="ARBA00022989"/>
    </source>
</evidence>
<dbReference type="Proteomes" id="UP001213664">
    <property type="component" value="Chromosome"/>
</dbReference>
<keyword evidence="10" id="KW-0418">Kinase</keyword>
<dbReference type="EMBL" id="CP119326">
    <property type="protein sequence ID" value="WEK40051.1"/>
    <property type="molecule type" value="Genomic_DNA"/>
</dbReference>
<keyword evidence="13 17" id="KW-0472">Membrane</keyword>
<evidence type="ECO:0000256" key="13">
    <source>
        <dbReference type="ARBA" id="ARBA00023136"/>
    </source>
</evidence>
<keyword evidence="7" id="KW-0808">Transferase</keyword>
<comment type="catalytic activity">
    <reaction evidence="15">
        <text>L-tyrosyl-[protein] + ATP = O-phospho-L-tyrosyl-[protein] + ADP + H(+)</text>
        <dbReference type="Rhea" id="RHEA:10596"/>
        <dbReference type="Rhea" id="RHEA-COMP:10136"/>
        <dbReference type="Rhea" id="RHEA-COMP:20101"/>
        <dbReference type="ChEBI" id="CHEBI:15378"/>
        <dbReference type="ChEBI" id="CHEBI:30616"/>
        <dbReference type="ChEBI" id="CHEBI:46858"/>
        <dbReference type="ChEBI" id="CHEBI:61978"/>
        <dbReference type="ChEBI" id="CHEBI:456216"/>
        <dbReference type="EC" id="2.7.10.2"/>
    </reaction>
</comment>
<evidence type="ECO:0000256" key="5">
    <source>
        <dbReference type="ARBA" id="ARBA00022475"/>
    </source>
</evidence>
<evidence type="ECO:0000256" key="8">
    <source>
        <dbReference type="ARBA" id="ARBA00022692"/>
    </source>
</evidence>
<dbReference type="Pfam" id="PF02706">
    <property type="entry name" value="Wzz"/>
    <property type="match status" value="1"/>
</dbReference>
<feature type="coiled-coil region" evidence="16">
    <location>
        <begin position="203"/>
        <end position="273"/>
    </location>
</feature>
<dbReference type="EC" id="2.7.10.2" evidence="4"/>
<evidence type="ECO:0000256" key="15">
    <source>
        <dbReference type="ARBA" id="ARBA00051245"/>
    </source>
</evidence>
<keyword evidence="8 17" id="KW-0812">Transmembrane</keyword>
<evidence type="ECO:0000256" key="3">
    <source>
        <dbReference type="ARBA" id="ARBA00008883"/>
    </source>
</evidence>
<evidence type="ECO:0000313" key="22">
    <source>
        <dbReference type="Proteomes" id="UP001213664"/>
    </source>
</evidence>
<feature type="domain" description="Tyrosine-protein kinase G-rich" evidence="20">
    <location>
        <begin position="382"/>
        <end position="453"/>
    </location>
</feature>
<evidence type="ECO:0000256" key="6">
    <source>
        <dbReference type="ARBA" id="ARBA00022519"/>
    </source>
</evidence>
<dbReference type="Pfam" id="PF13807">
    <property type="entry name" value="GNVR"/>
    <property type="match status" value="1"/>
</dbReference>
<proteinExistence type="inferred from homology"/>
<evidence type="ECO:0000259" key="20">
    <source>
        <dbReference type="Pfam" id="PF13807"/>
    </source>
</evidence>
<evidence type="ECO:0000256" key="7">
    <source>
        <dbReference type="ARBA" id="ARBA00022679"/>
    </source>
</evidence>
<evidence type="ECO:0000256" key="16">
    <source>
        <dbReference type="SAM" id="Coils"/>
    </source>
</evidence>
<feature type="transmembrane region" description="Helical" evidence="17">
    <location>
        <begin position="31"/>
        <end position="51"/>
    </location>
</feature>
<comment type="similarity">
    <text evidence="2">Belongs to the CpsD/CapB family.</text>
</comment>
<evidence type="ECO:0000313" key="21">
    <source>
        <dbReference type="EMBL" id="WEK40051.1"/>
    </source>
</evidence>
<evidence type="ECO:0000256" key="9">
    <source>
        <dbReference type="ARBA" id="ARBA00022741"/>
    </source>
</evidence>
<dbReference type="CDD" id="cd05387">
    <property type="entry name" value="BY-kinase"/>
    <property type="match status" value="1"/>
</dbReference>
<gene>
    <name evidence="21" type="ORF">P0Y50_00160</name>
</gene>
<dbReference type="InterPro" id="IPR005702">
    <property type="entry name" value="Wzc-like_C"/>
</dbReference>
<evidence type="ECO:0000256" key="10">
    <source>
        <dbReference type="ARBA" id="ARBA00022777"/>
    </source>
</evidence>
<keyword evidence="6" id="KW-0997">Cell inner membrane</keyword>
<dbReference type="InterPro" id="IPR032807">
    <property type="entry name" value="GNVR"/>
</dbReference>
<comment type="subcellular location">
    <subcellularLocation>
        <location evidence="1">Cell inner membrane</location>
        <topology evidence="1">Multi-pass membrane protein</topology>
    </subcellularLocation>
</comment>
<dbReference type="Gene3D" id="3.40.50.300">
    <property type="entry name" value="P-loop containing nucleotide triphosphate hydrolases"/>
    <property type="match status" value="1"/>
</dbReference>
<evidence type="ECO:0000256" key="14">
    <source>
        <dbReference type="ARBA" id="ARBA00023137"/>
    </source>
</evidence>
<name>A0AAJ5WZD4_9CAUL</name>
<evidence type="ECO:0000256" key="2">
    <source>
        <dbReference type="ARBA" id="ARBA00007316"/>
    </source>
</evidence>
<dbReference type="PANTHER" id="PTHR32309:SF13">
    <property type="entry name" value="FERRIC ENTEROBACTIN TRANSPORT PROTEIN FEPE"/>
    <property type="match status" value="1"/>
</dbReference>
<keyword evidence="9" id="KW-0547">Nucleotide-binding</keyword>
<feature type="domain" description="Polysaccharide chain length determinant N-terminal" evidence="18">
    <location>
        <begin position="16"/>
        <end position="108"/>
    </location>
</feature>
<reference evidence="21" key="1">
    <citation type="submission" date="2023-03" db="EMBL/GenBank/DDBJ databases">
        <title>Andean soil-derived lignocellulolytic bacterial consortium as a source of novel taxa and putative plastic-active enzymes.</title>
        <authorList>
            <person name="Diaz-Garcia L."/>
            <person name="Chuvochina M."/>
            <person name="Feuerriegel G."/>
            <person name="Bunk B."/>
            <person name="Sproer C."/>
            <person name="Streit W.R."/>
            <person name="Rodriguez L.M."/>
            <person name="Overmann J."/>
            <person name="Jimenez D.J."/>
        </authorList>
    </citation>
    <scope>NUCLEOTIDE SEQUENCE</scope>
    <source>
        <strain evidence="21">MAG 833</strain>
    </source>
</reference>